<dbReference type="PANTHER" id="PTHR15496:SF2">
    <property type="entry name" value="GENERAL TRANSCRIPTION FACTOR 3C POLYPEPTIDE 4"/>
    <property type="match status" value="1"/>
</dbReference>
<name>A0A8H5HWM4_9AGAR</name>
<reference evidence="3 4" key="1">
    <citation type="journal article" date="2020" name="ISME J.">
        <title>Uncovering the hidden diversity of litter-decomposition mechanisms in mushroom-forming fungi.</title>
        <authorList>
            <person name="Floudas D."/>
            <person name="Bentzer J."/>
            <person name="Ahren D."/>
            <person name="Johansson T."/>
            <person name="Persson P."/>
            <person name="Tunlid A."/>
        </authorList>
    </citation>
    <scope>NUCLEOTIDE SEQUENCE [LARGE SCALE GENOMIC DNA]</scope>
    <source>
        <strain evidence="3 4">CBS 406.79</strain>
    </source>
</reference>
<dbReference type="EMBL" id="JAACJN010000012">
    <property type="protein sequence ID" value="KAF5390916.1"/>
    <property type="molecule type" value="Genomic_DNA"/>
</dbReference>
<evidence type="ECO:0000313" key="4">
    <source>
        <dbReference type="Proteomes" id="UP000518752"/>
    </source>
</evidence>
<dbReference type="PANTHER" id="PTHR15496">
    <property type="entry name" value="GENERAL TRANSCRIPTION FACTOR 3C POLYPEPTIDE 4 FAMILY"/>
    <property type="match status" value="1"/>
</dbReference>
<evidence type="ECO:0000259" key="2">
    <source>
        <dbReference type="Pfam" id="PF12660"/>
    </source>
</evidence>
<dbReference type="Pfam" id="PF12660">
    <property type="entry name" value="zf-TFIIIC"/>
    <property type="match status" value="1"/>
</dbReference>
<dbReference type="OrthoDB" id="421374at2759"/>
<comment type="caution">
    <text evidence="3">The sequence shown here is derived from an EMBL/GenBank/DDBJ whole genome shotgun (WGS) entry which is preliminary data.</text>
</comment>
<dbReference type="AlphaFoldDB" id="A0A8H5HWM4"/>
<dbReference type="InterPro" id="IPR024761">
    <property type="entry name" value="TFIIIC_delta_N"/>
</dbReference>
<dbReference type="InterPro" id="IPR044230">
    <property type="entry name" value="GTF3C4"/>
</dbReference>
<protein>
    <recommendedName>
        <fullName evidence="5">Transcription factor IIIC 90kDa subunit N-terminal domain-containing protein</fullName>
    </recommendedName>
</protein>
<dbReference type="GO" id="GO:0000127">
    <property type="term" value="C:transcription factor TFIIIC complex"/>
    <property type="evidence" value="ECO:0007669"/>
    <property type="project" value="InterPro"/>
</dbReference>
<evidence type="ECO:0000313" key="3">
    <source>
        <dbReference type="EMBL" id="KAF5390916.1"/>
    </source>
</evidence>
<sequence>MDSAPVYTSLNVPTLITSPSPNCIQWSQDGQVFFTSKSAIFVMTAELGINFDANSVLRDSIDEEREDRPSLGWFRTMIQFDKTDACRWTDYSQDWSATSLGSMDITVWTMALSPSQITQDASCILAVLSSNMDLTLWVAGKNGLKGEWKKLSNVTGVLLDTLIRDQSISRTTATISAQILCMDWTSQPTFSCVPALETDASFLVCGNRAGDLIFLRRVHPAGFHIDISSRFRYSYDEQTESKIKIESKLKVSEKWVLQVAVSPWIPSRPMTCIALVAYSTPDGTVGLVRVTRALRSAAKSSPFGIPFALFTEFEQLQTSIADPRRAALTALKWIEIPGRSPVLAYGKPGTIHFWSDPSSSPGQSWSGLHTLQLKTQKRSIGSSFLQPLSGIQYVLPQDALVLSLVDGSFHVIHGLAGEGPRLVNSENESGGKLNSETLSTIARGVFSRVERGSVTFADVMRTSGMVMYDDGFGSLIWIHEVTRPADFSYKHDAKHNSMFTVARLWHDASDESILQALVKVFGNSKIGPAPLYYLRPILFHLRHYSVIARLHLELIKILALPKSEQGSPEEEDHTLDIHLETWSMAEGQAQIDPATRQDLRNSLKRHLFGHDKFFMLRMRLSVADFVWKLSTDDPQKQADYGLVAQALLSAISHRNLRTLIRHLIAVAEAFTFDDIPFVLRLVVQSRLSSTPANLSAEGSKLAEIARRVIPMDEHSTHLDEQCPACGVNVPLEDIINAVCANGHTWARCSVTTFILSTAQVRTCIGCTRKAFLPFSSRAGGGGGDEEREFLPPAVRKSWFVEELLEANERTYQLEIIHEDMATWRNGSAFGFDCRPYQKVAGSSPAVVMNKPAHHVFTQTWVTSNVNRSFS</sequence>
<evidence type="ECO:0008006" key="5">
    <source>
        <dbReference type="Google" id="ProtNLM"/>
    </source>
</evidence>
<dbReference type="InterPro" id="IPR024764">
    <property type="entry name" value="TFIIIC_Znf"/>
</dbReference>
<gene>
    <name evidence="3" type="ORF">D9757_004058</name>
</gene>
<organism evidence="3 4">
    <name type="scientific">Collybiopsis confluens</name>
    <dbReference type="NCBI Taxonomy" id="2823264"/>
    <lineage>
        <taxon>Eukaryota</taxon>
        <taxon>Fungi</taxon>
        <taxon>Dikarya</taxon>
        <taxon>Basidiomycota</taxon>
        <taxon>Agaricomycotina</taxon>
        <taxon>Agaricomycetes</taxon>
        <taxon>Agaricomycetidae</taxon>
        <taxon>Agaricales</taxon>
        <taxon>Marasmiineae</taxon>
        <taxon>Omphalotaceae</taxon>
        <taxon>Collybiopsis</taxon>
    </lineage>
</organism>
<feature type="domain" description="Transcription factor IIIC 90kDa subunit N-terminal" evidence="1">
    <location>
        <begin position="26"/>
        <end position="363"/>
    </location>
</feature>
<dbReference type="GO" id="GO:0004402">
    <property type="term" value="F:histone acetyltransferase activity"/>
    <property type="evidence" value="ECO:0007669"/>
    <property type="project" value="InterPro"/>
</dbReference>
<proteinExistence type="predicted"/>
<dbReference type="Proteomes" id="UP000518752">
    <property type="component" value="Unassembled WGS sequence"/>
</dbReference>
<evidence type="ECO:0000259" key="1">
    <source>
        <dbReference type="Pfam" id="PF12657"/>
    </source>
</evidence>
<feature type="domain" description="Transcription factor IIIC putative zinc-finger" evidence="2">
    <location>
        <begin position="712"/>
        <end position="771"/>
    </location>
</feature>
<accession>A0A8H5HWM4</accession>
<dbReference type="Pfam" id="PF12657">
    <property type="entry name" value="TFIIIC_delta"/>
    <property type="match status" value="1"/>
</dbReference>
<dbReference type="GO" id="GO:0006384">
    <property type="term" value="P:transcription initiation at RNA polymerase III promoter"/>
    <property type="evidence" value="ECO:0007669"/>
    <property type="project" value="InterPro"/>
</dbReference>
<keyword evidence="4" id="KW-1185">Reference proteome</keyword>